<accession>A0AAD5YJC5</accession>
<comment type="caution">
    <text evidence="1">The sequence shown here is derived from an EMBL/GenBank/DDBJ whole genome shotgun (WGS) entry which is preliminary data.</text>
</comment>
<protein>
    <submittedName>
        <fullName evidence="1">Uncharacterized protein</fullName>
    </submittedName>
</protein>
<reference evidence="1" key="1">
    <citation type="submission" date="2022-07" db="EMBL/GenBank/DDBJ databases">
        <title>Genome Sequence of Physisporinus lineatus.</title>
        <authorList>
            <person name="Buettner E."/>
        </authorList>
    </citation>
    <scope>NUCLEOTIDE SEQUENCE</scope>
    <source>
        <strain evidence="1">VT162</strain>
    </source>
</reference>
<sequence length="154" mass="17184">MDAAITPPLRVQPYNQQPISSTQAHANLHSFLSKFQDRNNHTGGDATVPAQLQKLTDALRQEQEIKNNLRGSSWSVFYLSIISLRYTPSELIPKQTLRIFLAPAVPRNTHPLRTVPPTPYPNPTSLGPTAYFTHPSIPIKPSIVPPYLTPTTHE</sequence>
<gene>
    <name evidence="1" type="ORF">NLI96_g390</name>
</gene>
<evidence type="ECO:0000313" key="1">
    <source>
        <dbReference type="EMBL" id="KAJ3491831.1"/>
    </source>
</evidence>
<name>A0AAD5YJC5_9APHY</name>
<proteinExistence type="predicted"/>
<organism evidence="1 2">
    <name type="scientific">Meripilus lineatus</name>
    <dbReference type="NCBI Taxonomy" id="2056292"/>
    <lineage>
        <taxon>Eukaryota</taxon>
        <taxon>Fungi</taxon>
        <taxon>Dikarya</taxon>
        <taxon>Basidiomycota</taxon>
        <taxon>Agaricomycotina</taxon>
        <taxon>Agaricomycetes</taxon>
        <taxon>Polyporales</taxon>
        <taxon>Meripilaceae</taxon>
        <taxon>Meripilus</taxon>
    </lineage>
</organism>
<dbReference type="AlphaFoldDB" id="A0AAD5YJC5"/>
<dbReference type="Proteomes" id="UP001212997">
    <property type="component" value="Unassembled WGS sequence"/>
</dbReference>
<keyword evidence="2" id="KW-1185">Reference proteome</keyword>
<dbReference type="EMBL" id="JANAWD010000006">
    <property type="protein sequence ID" value="KAJ3491831.1"/>
    <property type="molecule type" value="Genomic_DNA"/>
</dbReference>
<evidence type="ECO:0000313" key="2">
    <source>
        <dbReference type="Proteomes" id="UP001212997"/>
    </source>
</evidence>